<keyword evidence="1" id="KW-0812">Transmembrane</keyword>
<proteinExistence type="predicted"/>
<feature type="transmembrane region" description="Helical" evidence="1">
    <location>
        <begin position="66"/>
        <end position="85"/>
    </location>
</feature>
<dbReference type="OrthoDB" id="5738125at2"/>
<dbReference type="AlphaFoldDB" id="A0A063Y1Y1"/>
<dbReference type="Proteomes" id="UP000027318">
    <property type="component" value="Unassembled WGS sequence"/>
</dbReference>
<organism evidence="2 3">
    <name type="scientific">Nitrincola lacisaponensis</name>
    <dbReference type="NCBI Taxonomy" id="267850"/>
    <lineage>
        <taxon>Bacteria</taxon>
        <taxon>Pseudomonadati</taxon>
        <taxon>Pseudomonadota</taxon>
        <taxon>Gammaproteobacteria</taxon>
        <taxon>Oceanospirillales</taxon>
        <taxon>Oceanospirillaceae</taxon>
        <taxon>Nitrincola</taxon>
    </lineage>
</organism>
<sequence>MTLAQKANISRWVTLTSYFALLLLLTLWYLVIAPAKGDNPWVIWLVHFLPLIAFIRVVLRGDARGHAWLCFVLLFYFLGAVLATLMPPTRWLGLAESLLLCTLFTGAMMFARWKSQLDRGLS</sequence>
<evidence type="ECO:0000313" key="2">
    <source>
        <dbReference type="EMBL" id="KDE38492.1"/>
    </source>
</evidence>
<evidence type="ECO:0008006" key="4">
    <source>
        <dbReference type="Google" id="ProtNLM"/>
    </source>
</evidence>
<name>A0A063Y1Y1_9GAMM</name>
<dbReference type="RefSeq" id="WP_036549740.1">
    <property type="nucleotide sequence ID" value="NZ_JBKBNO010000006.1"/>
</dbReference>
<dbReference type="EMBL" id="JMSZ01000042">
    <property type="protein sequence ID" value="KDE38492.1"/>
    <property type="molecule type" value="Genomic_DNA"/>
</dbReference>
<comment type="caution">
    <text evidence="2">The sequence shown here is derived from an EMBL/GenBank/DDBJ whole genome shotgun (WGS) entry which is preliminary data.</text>
</comment>
<evidence type="ECO:0000256" key="1">
    <source>
        <dbReference type="SAM" id="Phobius"/>
    </source>
</evidence>
<gene>
    <name evidence="2" type="ORF">ADINL_2947</name>
</gene>
<dbReference type="Pfam" id="PF09842">
    <property type="entry name" value="DUF2069"/>
    <property type="match status" value="1"/>
</dbReference>
<feature type="transmembrane region" description="Helical" evidence="1">
    <location>
        <begin position="41"/>
        <end position="59"/>
    </location>
</feature>
<feature type="transmembrane region" description="Helical" evidence="1">
    <location>
        <begin position="12"/>
        <end position="35"/>
    </location>
</feature>
<accession>A0A063Y1Y1</accession>
<keyword evidence="1" id="KW-1133">Transmembrane helix</keyword>
<keyword evidence="1" id="KW-0472">Membrane</keyword>
<dbReference type="STRING" id="267850.ADINL_2947"/>
<feature type="transmembrane region" description="Helical" evidence="1">
    <location>
        <begin position="91"/>
        <end position="111"/>
    </location>
</feature>
<evidence type="ECO:0000313" key="3">
    <source>
        <dbReference type="Proteomes" id="UP000027318"/>
    </source>
</evidence>
<reference evidence="2 3" key="1">
    <citation type="journal article" date="2005" name="Int. J. Syst. Evol. Microbiol.">
        <title>Nitrincola lacisaponensis gen. nov., sp. nov., a novel alkaliphilic bacterium isolated from an alkaline, saline lake.</title>
        <authorList>
            <person name="Dimitriu P.A."/>
            <person name="Shukla S.K."/>
            <person name="Conradt J."/>
            <person name="Marquez M.C."/>
            <person name="Ventosa A."/>
            <person name="Maglia A."/>
            <person name="Peyton B.M."/>
            <person name="Pinkart H.C."/>
            <person name="Mormile M.R."/>
        </authorList>
    </citation>
    <scope>NUCLEOTIDE SEQUENCE [LARGE SCALE GENOMIC DNA]</scope>
    <source>
        <strain evidence="2 3">4CA</strain>
    </source>
</reference>
<protein>
    <recommendedName>
        <fullName evidence="4">Transmembrane protein</fullName>
    </recommendedName>
</protein>
<keyword evidence="3" id="KW-1185">Reference proteome</keyword>
<dbReference type="InterPro" id="IPR018643">
    <property type="entry name" value="DUF2069_membrane"/>
</dbReference>